<feature type="transmembrane region" description="Helical" evidence="1">
    <location>
        <begin position="126"/>
        <end position="148"/>
    </location>
</feature>
<reference evidence="2 3" key="1">
    <citation type="submission" date="2016-10" db="EMBL/GenBank/DDBJ databases">
        <title>Pseudoalteromonas amylolytica sp. nov., isolated from the surface seawater.</title>
        <authorList>
            <person name="Wu Y.-H."/>
            <person name="Cheng H."/>
            <person name="Jin X.-B."/>
            <person name="Wang C.-S."/>
            <person name="Xu X.-W."/>
        </authorList>
    </citation>
    <scope>NUCLEOTIDE SEQUENCE [LARGE SCALE GENOMIC DNA]</scope>
    <source>
        <strain evidence="2 3">JCM 12483</strain>
    </source>
</reference>
<dbReference type="OrthoDB" id="6305908at2"/>
<keyword evidence="1" id="KW-1133">Transmembrane helix</keyword>
<evidence type="ECO:0008006" key="4">
    <source>
        <dbReference type="Google" id="ProtNLM"/>
    </source>
</evidence>
<dbReference type="Proteomes" id="UP000180253">
    <property type="component" value="Unassembled WGS sequence"/>
</dbReference>
<proteinExistence type="predicted"/>
<keyword evidence="3" id="KW-1185">Reference proteome</keyword>
<gene>
    <name evidence="2" type="ORF">BIW53_06385</name>
</gene>
<evidence type="ECO:0000313" key="2">
    <source>
        <dbReference type="EMBL" id="OHU96169.1"/>
    </source>
</evidence>
<feature type="transmembrane region" description="Helical" evidence="1">
    <location>
        <begin position="62"/>
        <end position="83"/>
    </location>
</feature>
<protein>
    <recommendedName>
        <fullName evidence="4">Membrane protein triplicated sequence</fullName>
    </recommendedName>
</protein>
<dbReference type="RefSeq" id="WP_070991043.1">
    <property type="nucleotide sequence ID" value="NZ_CBCSHD010000003.1"/>
</dbReference>
<evidence type="ECO:0000313" key="3">
    <source>
        <dbReference type="Proteomes" id="UP000180253"/>
    </source>
</evidence>
<feature type="transmembrane region" description="Helical" evidence="1">
    <location>
        <begin position="37"/>
        <end position="56"/>
    </location>
</feature>
<name>A0A1S1N825_9GAMM</name>
<feature type="transmembrane region" description="Helical" evidence="1">
    <location>
        <begin position="12"/>
        <end position="30"/>
    </location>
</feature>
<dbReference type="EMBL" id="MNAN01000027">
    <property type="protein sequence ID" value="OHU96169.1"/>
    <property type="molecule type" value="Genomic_DNA"/>
</dbReference>
<comment type="caution">
    <text evidence="2">The sequence shown here is derived from an EMBL/GenBank/DDBJ whole genome shotgun (WGS) entry which is preliminary data.</text>
</comment>
<keyword evidence="1" id="KW-0472">Membrane</keyword>
<dbReference type="AlphaFoldDB" id="A0A1S1N825"/>
<sequence>MFGDLTLHFDTIILLGLILAFVFNLSFRVLNIIKNDSLVITAGIIATSYFLSNHFLSEILAATYPYFILFLSDLLTVSAIVLLHKLFSLVPSRAYWYVIFGLSMNGLLFFAMHIDRFVLENSEPWWFWTVYSVSVNFLDLMMVAVLILNRDFLFIGSLLNKIKALSRTSSVLNTHNK</sequence>
<organism evidence="2 3">
    <name type="scientific">Pseudoalteromonas byunsanensis</name>
    <dbReference type="NCBI Taxonomy" id="327939"/>
    <lineage>
        <taxon>Bacteria</taxon>
        <taxon>Pseudomonadati</taxon>
        <taxon>Pseudomonadota</taxon>
        <taxon>Gammaproteobacteria</taxon>
        <taxon>Alteromonadales</taxon>
        <taxon>Pseudoalteromonadaceae</taxon>
        <taxon>Pseudoalteromonas</taxon>
    </lineage>
</organism>
<feature type="transmembrane region" description="Helical" evidence="1">
    <location>
        <begin position="95"/>
        <end position="114"/>
    </location>
</feature>
<keyword evidence="1" id="KW-0812">Transmembrane</keyword>
<accession>A0A1S1N825</accession>
<evidence type="ECO:0000256" key="1">
    <source>
        <dbReference type="SAM" id="Phobius"/>
    </source>
</evidence>